<feature type="compositionally biased region" description="Basic residues" evidence="1">
    <location>
        <begin position="1"/>
        <end position="22"/>
    </location>
</feature>
<feature type="non-terminal residue" evidence="2">
    <location>
        <position position="1"/>
    </location>
</feature>
<dbReference type="AlphaFoldDB" id="X1D1K1"/>
<reference evidence="2" key="1">
    <citation type="journal article" date="2014" name="Front. Microbiol.">
        <title>High frequency of phylogenetically diverse reductive dehalogenase-homologous genes in deep subseafloor sedimentary metagenomes.</title>
        <authorList>
            <person name="Kawai M."/>
            <person name="Futagami T."/>
            <person name="Toyoda A."/>
            <person name="Takaki Y."/>
            <person name="Nishi S."/>
            <person name="Hori S."/>
            <person name="Arai W."/>
            <person name="Tsubouchi T."/>
            <person name="Morono Y."/>
            <person name="Uchiyama I."/>
            <person name="Ito T."/>
            <person name="Fujiyama A."/>
            <person name="Inagaki F."/>
            <person name="Takami H."/>
        </authorList>
    </citation>
    <scope>NUCLEOTIDE SEQUENCE</scope>
    <source>
        <strain evidence="2">Expedition CK06-06</strain>
    </source>
</reference>
<accession>X1D1K1</accession>
<organism evidence="2">
    <name type="scientific">marine sediment metagenome</name>
    <dbReference type="NCBI Taxonomy" id="412755"/>
    <lineage>
        <taxon>unclassified sequences</taxon>
        <taxon>metagenomes</taxon>
        <taxon>ecological metagenomes</taxon>
    </lineage>
</organism>
<evidence type="ECO:0000313" key="2">
    <source>
        <dbReference type="EMBL" id="GAG98962.1"/>
    </source>
</evidence>
<comment type="caution">
    <text evidence="2">The sequence shown here is derived from an EMBL/GenBank/DDBJ whole genome shotgun (WGS) entry which is preliminary data.</text>
</comment>
<evidence type="ECO:0000256" key="1">
    <source>
        <dbReference type="SAM" id="MobiDB-lite"/>
    </source>
</evidence>
<dbReference type="EMBL" id="BART01026610">
    <property type="protein sequence ID" value="GAG98962.1"/>
    <property type="molecule type" value="Genomic_DNA"/>
</dbReference>
<protein>
    <submittedName>
        <fullName evidence="2">Uncharacterized protein</fullName>
    </submittedName>
</protein>
<name>X1D1K1_9ZZZZ</name>
<sequence>KHMKRELKGKMKGKTKAQRKAIFKAAAKSYKSKGTRSKSSTGRAGSSNKTKSKKGRTQSTGGSGKVGRKGFSLSKIFKFVRLGALAMPAAQILMEPGADMAKKGRNLQRAYFGVEPTTGKFDFNMLARGWMPFIGATLITYGIPKITGLLRSL</sequence>
<gene>
    <name evidence="2" type="ORF">S01H4_47405</name>
</gene>
<feature type="region of interest" description="Disordered" evidence="1">
    <location>
        <begin position="1"/>
        <end position="69"/>
    </location>
</feature>
<proteinExistence type="predicted"/>